<keyword evidence="1" id="KW-0862">Zinc</keyword>
<dbReference type="RefSeq" id="WP_188604119.1">
    <property type="nucleotide sequence ID" value="NZ_AP026830.1"/>
</dbReference>
<dbReference type="GO" id="GO:0008270">
    <property type="term" value="F:zinc ion binding"/>
    <property type="evidence" value="ECO:0007669"/>
    <property type="project" value="UniProtKB-KW"/>
</dbReference>
<evidence type="ECO:0000259" key="2">
    <source>
        <dbReference type="PROSITE" id="PS50966"/>
    </source>
</evidence>
<sequence length="89" mass="10009">MTRHWVRLLTLRDYGSAIYARGLVRSEADANKWYVARVLIEWTSLGGEPAVRITGSCTCPAFQYRKPCKHITWLANKALAMARAGARAN</sequence>
<evidence type="ECO:0000313" key="6">
    <source>
        <dbReference type="Proteomes" id="UP001060771"/>
    </source>
</evidence>
<reference evidence="4" key="2">
    <citation type="submission" date="2020-09" db="EMBL/GenBank/DDBJ databases">
        <authorList>
            <person name="Sun Q."/>
            <person name="Ohkuma M."/>
        </authorList>
    </citation>
    <scope>NUCLEOTIDE SEQUENCE</scope>
    <source>
        <strain evidence="4">JCM 11219</strain>
    </source>
</reference>
<evidence type="ECO:0000313" key="5">
    <source>
        <dbReference type="Proteomes" id="UP000657075"/>
    </source>
</evidence>
<reference evidence="6" key="3">
    <citation type="submission" date="2022-09" db="EMBL/GenBank/DDBJ databases">
        <title>Complete genome sequence of Vulcanisaeta souniana.</title>
        <authorList>
            <person name="Kato S."/>
            <person name="Itoh T."/>
            <person name="Ohkuma M."/>
        </authorList>
    </citation>
    <scope>NUCLEOTIDE SEQUENCE [LARGE SCALE GENOMIC DNA]</scope>
    <source>
        <strain evidence="6">JCM 11219</strain>
    </source>
</reference>
<gene>
    <name evidence="4" type="ORF">GCM10007112_23770</name>
    <name evidence="3" type="ORF">Vsou_13210</name>
</gene>
<dbReference type="Pfam" id="PF04434">
    <property type="entry name" value="SWIM"/>
    <property type="match status" value="1"/>
</dbReference>
<keyword evidence="1" id="KW-0863">Zinc-finger</keyword>
<dbReference type="EMBL" id="BMNM01000014">
    <property type="protein sequence ID" value="GGI86039.1"/>
    <property type="molecule type" value="Genomic_DNA"/>
</dbReference>
<protein>
    <recommendedName>
        <fullName evidence="2">SWIM-type domain-containing protein</fullName>
    </recommendedName>
</protein>
<dbReference type="GeneID" id="76206872"/>
<dbReference type="Proteomes" id="UP001060771">
    <property type="component" value="Chromosome"/>
</dbReference>
<accession>A0A830EMR4</accession>
<dbReference type="PROSITE" id="PS50966">
    <property type="entry name" value="ZF_SWIM"/>
    <property type="match status" value="1"/>
</dbReference>
<dbReference type="Proteomes" id="UP000657075">
    <property type="component" value="Unassembled WGS sequence"/>
</dbReference>
<dbReference type="InterPro" id="IPR007527">
    <property type="entry name" value="Znf_SWIM"/>
</dbReference>
<evidence type="ECO:0000256" key="1">
    <source>
        <dbReference type="PROSITE-ProRule" id="PRU00325"/>
    </source>
</evidence>
<evidence type="ECO:0000313" key="4">
    <source>
        <dbReference type="EMBL" id="GGI86039.1"/>
    </source>
</evidence>
<proteinExistence type="predicted"/>
<name>A0A830EMR4_9CREN</name>
<reference evidence="3" key="4">
    <citation type="journal article" date="2023" name="Microbiol. Resour. Announc.">
        <title>Complete Genome Sequence of Vulcanisaeta souniana Strain IC-059, a Hyperthermophilic Archaeon Isolated from Hot Spring Water in Japan.</title>
        <authorList>
            <person name="Kato S."/>
            <person name="Itoh T."/>
            <person name="Wu L."/>
            <person name="Ma J."/>
            <person name="Ohkuma M."/>
        </authorList>
    </citation>
    <scope>NUCLEOTIDE SEQUENCE</scope>
    <source>
        <strain evidence="3">JCM 11219</strain>
    </source>
</reference>
<reference evidence="4" key="1">
    <citation type="journal article" date="2014" name="Int. J. Syst. Evol. Microbiol.">
        <title>Complete genome sequence of Corynebacterium casei LMG S-19264T (=DSM 44701T), isolated from a smear-ripened cheese.</title>
        <authorList>
            <consortium name="US DOE Joint Genome Institute (JGI-PGF)"/>
            <person name="Walter F."/>
            <person name="Albersmeier A."/>
            <person name="Kalinowski J."/>
            <person name="Ruckert C."/>
        </authorList>
    </citation>
    <scope>NUCLEOTIDE SEQUENCE</scope>
    <source>
        <strain evidence="4">JCM 11219</strain>
    </source>
</reference>
<organism evidence="4 5">
    <name type="scientific">Vulcanisaeta souniana JCM 11219</name>
    <dbReference type="NCBI Taxonomy" id="1293586"/>
    <lineage>
        <taxon>Archaea</taxon>
        <taxon>Thermoproteota</taxon>
        <taxon>Thermoprotei</taxon>
        <taxon>Thermoproteales</taxon>
        <taxon>Thermoproteaceae</taxon>
        <taxon>Vulcanisaeta</taxon>
    </lineage>
</organism>
<dbReference type="EMBL" id="AP026830">
    <property type="protein sequence ID" value="BDR92228.1"/>
    <property type="molecule type" value="Genomic_DNA"/>
</dbReference>
<dbReference type="AlphaFoldDB" id="A0A830EMR4"/>
<keyword evidence="6" id="KW-1185">Reference proteome</keyword>
<evidence type="ECO:0000313" key="3">
    <source>
        <dbReference type="EMBL" id="BDR92228.1"/>
    </source>
</evidence>
<feature type="domain" description="SWIM-type" evidence="2">
    <location>
        <begin position="49"/>
        <end position="79"/>
    </location>
</feature>
<keyword evidence="1" id="KW-0479">Metal-binding</keyword>